<comment type="caution">
    <text evidence="4">The sequence shown here is derived from an EMBL/GenBank/DDBJ whole genome shotgun (WGS) entry which is preliminary data.</text>
</comment>
<keyword evidence="1" id="KW-0677">Repeat</keyword>
<organism evidence="4 5">
    <name type="scientific">Microctonus aethiopoides</name>
    <dbReference type="NCBI Taxonomy" id="144406"/>
    <lineage>
        <taxon>Eukaryota</taxon>
        <taxon>Metazoa</taxon>
        <taxon>Ecdysozoa</taxon>
        <taxon>Arthropoda</taxon>
        <taxon>Hexapoda</taxon>
        <taxon>Insecta</taxon>
        <taxon>Pterygota</taxon>
        <taxon>Neoptera</taxon>
        <taxon>Endopterygota</taxon>
        <taxon>Hymenoptera</taxon>
        <taxon>Apocrita</taxon>
        <taxon>Ichneumonoidea</taxon>
        <taxon>Braconidae</taxon>
        <taxon>Euphorinae</taxon>
        <taxon>Microctonus</taxon>
    </lineage>
</organism>
<dbReference type="SMART" id="SM00248">
    <property type="entry name" value="ANK"/>
    <property type="match status" value="2"/>
</dbReference>
<feature type="repeat" description="ANK" evidence="3">
    <location>
        <begin position="108"/>
        <end position="140"/>
    </location>
</feature>
<dbReference type="InterPro" id="IPR002110">
    <property type="entry name" value="Ankyrin_rpt"/>
</dbReference>
<dbReference type="AlphaFoldDB" id="A0AA39FM28"/>
<accession>A0AA39FM28</accession>
<gene>
    <name evidence="4" type="ORF">PV328_005492</name>
</gene>
<reference evidence="4" key="1">
    <citation type="journal article" date="2023" name="bioRxiv">
        <title>Scaffold-level genome assemblies of two parasitoid biocontrol wasps reveal the parthenogenesis mechanism and an associated novel virus.</title>
        <authorList>
            <person name="Inwood S."/>
            <person name="Skelly J."/>
            <person name="Guhlin J."/>
            <person name="Harrop T."/>
            <person name="Goldson S."/>
            <person name="Dearden P."/>
        </authorList>
    </citation>
    <scope>NUCLEOTIDE SEQUENCE</scope>
    <source>
        <strain evidence="4">Irish</strain>
        <tissue evidence="4">Whole body</tissue>
    </source>
</reference>
<dbReference type="Gene3D" id="1.25.40.20">
    <property type="entry name" value="Ankyrin repeat-containing domain"/>
    <property type="match status" value="1"/>
</dbReference>
<sequence length="157" mass="17635">MADKYLHNHNHSNTCCKTVVTGVSQTLDEMDFERGIWHAEYLTVNIVSTALYNDMPRLMKLLHKGVSPDIEDLSGYTALHYAARAGHYDICKKLLDMGANPDVQTRCGKTTPLHRAAMHNHYNIIKLLTDHGANLNIEDADGNTVTHYLALYTKPTL</sequence>
<dbReference type="PROSITE" id="PS50297">
    <property type="entry name" value="ANK_REP_REGION"/>
    <property type="match status" value="2"/>
</dbReference>
<protein>
    <recommendedName>
        <fullName evidence="6">Ankyrin repeat domain-containing protein 39</fullName>
    </recommendedName>
</protein>
<evidence type="ECO:0008006" key="6">
    <source>
        <dbReference type="Google" id="ProtNLM"/>
    </source>
</evidence>
<dbReference type="PANTHER" id="PTHR24171">
    <property type="entry name" value="ANKYRIN REPEAT DOMAIN-CONTAINING PROTEIN 39-RELATED"/>
    <property type="match status" value="1"/>
</dbReference>
<dbReference type="PRINTS" id="PR01415">
    <property type="entry name" value="ANKYRIN"/>
</dbReference>
<dbReference type="PANTHER" id="PTHR24171:SF9">
    <property type="entry name" value="ANKYRIN REPEAT DOMAIN-CONTAINING PROTEIN 39"/>
    <property type="match status" value="1"/>
</dbReference>
<dbReference type="EMBL" id="JAQQBS010000002">
    <property type="protein sequence ID" value="KAK0172139.1"/>
    <property type="molecule type" value="Genomic_DNA"/>
</dbReference>
<keyword evidence="5" id="KW-1185">Reference proteome</keyword>
<evidence type="ECO:0000313" key="5">
    <source>
        <dbReference type="Proteomes" id="UP001168990"/>
    </source>
</evidence>
<reference evidence="4" key="2">
    <citation type="submission" date="2023-03" db="EMBL/GenBank/DDBJ databases">
        <authorList>
            <person name="Inwood S.N."/>
            <person name="Skelly J.G."/>
            <person name="Guhlin J."/>
            <person name="Harrop T.W.R."/>
            <person name="Goldson S.G."/>
            <person name="Dearden P.K."/>
        </authorList>
    </citation>
    <scope>NUCLEOTIDE SEQUENCE</scope>
    <source>
        <strain evidence="4">Irish</strain>
        <tissue evidence="4">Whole body</tissue>
    </source>
</reference>
<dbReference type="SUPFAM" id="SSF48403">
    <property type="entry name" value="Ankyrin repeat"/>
    <property type="match status" value="1"/>
</dbReference>
<evidence type="ECO:0000313" key="4">
    <source>
        <dbReference type="EMBL" id="KAK0172139.1"/>
    </source>
</evidence>
<proteinExistence type="predicted"/>
<feature type="repeat" description="ANK" evidence="3">
    <location>
        <begin position="74"/>
        <end position="106"/>
    </location>
</feature>
<evidence type="ECO:0000256" key="3">
    <source>
        <dbReference type="PROSITE-ProRule" id="PRU00023"/>
    </source>
</evidence>
<dbReference type="PROSITE" id="PS50088">
    <property type="entry name" value="ANK_REPEAT"/>
    <property type="match status" value="2"/>
</dbReference>
<keyword evidence="2 3" id="KW-0040">ANK repeat</keyword>
<evidence type="ECO:0000256" key="2">
    <source>
        <dbReference type="ARBA" id="ARBA00023043"/>
    </source>
</evidence>
<name>A0AA39FM28_9HYME</name>
<dbReference type="Proteomes" id="UP001168990">
    <property type="component" value="Unassembled WGS sequence"/>
</dbReference>
<evidence type="ECO:0000256" key="1">
    <source>
        <dbReference type="ARBA" id="ARBA00022737"/>
    </source>
</evidence>
<dbReference type="Pfam" id="PF12796">
    <property type="entry name" value="Ank_2"/>
    <property type="match status" value="1"/>
</dbReference>
<dbReference type="InterPro" id="IPR036770">
    <property type="entry name" value="Ankyrin_rpt-contain_sf"/>
</dbReference>